<comment type="caution">
    <text evidence="1">The sequence shown here is derived from an EMBL/GenBank/DDBJ whole genome shotgun (WGS) entry which is preliminary data.</text>
</comment>
<keyword evidence="2" id="KW-1185">Reference proteome</keyword>
<gene>
    <name evidence="1" type="ORF">OM076_25545</name>
</gene>
<protein>
    <submittedName>
        <fullName evidence="1">Uncharacterized protein</fullName>
    </submittedName>
</protein>
<sequence length="109" mass="12518">MPYREDTLPLQNYDRQNAGAIAAKLSALTQRELRQVREYELARENRQVVLDRIAELTSDEPWEGYDEQDGATIAEVIASADPDTVRFVVDYEREHRSRAQVIRAAARAQ</sequence>
<dbReference type="EMBL" id="JAPDOD010000026">
    <property type="protein sequence ID" value="MDA0163664.1"/>
    <property type="molecule type" value="Genomic_DNA"/>
</dbReference>
<evidence type="ECO:0000313" key="2">
    <source>
        <dbReference type="Proteomes" id="UP001149140"/>
    </source>
</evidence>
<accession>A0A9X3S2M2</accession>
<dbReference type="RefSeq" id="WP_270042909.1">
    <property type="nucleotide sequence ID" value="NZ_JAPDOD010000026.1"/>
</dbReference>
<organism evidence="1 2">
    <name type="scientific">Solirubrobacter ginsenosidimutans</name>
    <dbReference type="NCBI Taxonomy" id="490573"/>
    <lineage>
        <taxon>Bacteria</taxon>
        <taxon>Bacillati</taxon>
        <taxon>Actinomycetota</taxon>
        <taxon>Thermoleophilia</taxon>
        <taxon>Solirubrobacterales</taxon>
        <taxon>Solirubrobacteraceae</taxon>
        <taxon>Solirubrobacter</taxon>
    </lineage>
</organism>
<reference evidence="1" key="1">
    <citation type="submission" date="2022-10" db="EMBL/GenBank/DDBJ databases">
        <title>The WGS of Solirubrobacter ginsenosidimutans DSM 21036.</title>
        <authorList>
            <person name="Jiang Z."/>
        </authorList>
    </citation>
    <scope>NUCLEOTIDE SEQUENCE</scope>
    <source>
        <strain evidence="1">DSM 21036</strain>
    </source>
</reference>
<dbReference type="AlphaFoldDB" id="A0A9X3S2M2"/>
<evidence type="ECO:0000313" key="1">
    <source>
        <dbReference type="EMBL" id="MDA0163664.1"/>
    </source>
</evidence>
<name>A0A9X3S2M2_9ACTN</name>
<proteinExistence type="predicted"/>
<dbReference type="Proteomes" id="UP001149140">
    <property type="component" value="Unassembled WGS sequence"/>
</dbReference>